<name>A0AAN6V5J0_9PEZI</name>
<evidence type="ECO:0000313" key="2">
    <source>
        <dbReference type="Proteomes" id="UP001302676"/>
    </source>
</evidence>
<dbReference type="InterPro" id="IPR052973">
    <property type="entry name" value="Fungal_sec-metab_reg_TF"/>
</dbReference>
<dbReference type="SUPFAM" id="SSF57701">
    <property type="entry name" value="Zn2/Cys6 DNA-binding domain"/>
    <property type="match status" value="1"/>
</dbReference>
<reference evidence="1" key="2">
    <citation type="submission" date="2023-05" db="EMBL/GenBank/DDBJ databases">
        <authorList>
            <consortium name="Lawrence Berkeley National Laboratory"/>
            <person name="Steindorff A."/>
            <person name="Hensen N."/>
            <person name="Bonometti L."/>
            <person name="Westerberg I."/>
            <person name="Brannstrom I.O."/>
            <person name="Guillou S."/>
            <person name="Cros-Aarteil S."/>
            <person name="Calhoun S."/>
            <person name="Haridas S."/>
            <person name="Kuo A."/>
            <person name="Mondo S."/>
            <person name="Pangilinan J."/>
            <person name="Riley R."/>
            <person name="Labutti K."/>
            <person name="Andreopoulos B."/>
            <person name="Lipzen A."/>
            <person name="Chen C."/>
            <person name="Yanf M."/>
            <person name="Daum C."/>
            <person name="Ng V."/>
            <person name="Clum A."/>
            <person name="Ohm R."/>
            <person name="Martin F."/>
            <person name="Silar P."/>
            <person name="Natvig D."/>
            <person name="Lalanne C."/>
            <person name="Gautier V."/>
            <person name="Ament-Velasquez S.L."/>
            <person name="Kruys A."/>
            <person name="Hutchinson M.I."/>
            <person name="Powell A.J."/>
            <person name="Barry K."/>
            <person name="Miller A.N."/>
            <person name="Grigoriev I.V."/>
            <person name="Debuchy R."/>
            <person name="Gladieux P."/>
            <person name="Thoren M.H."/>
            <person name="Johannesson H."/>
        </authorList>
    </citation>
    <scope>NUCLEOTIDE SEQUENCE</scope>
    <source>
        <strain evidence="1">CBS 141.50</strain>
    </source>
</reference>
<dbReference type="RefSeq" id="XP_062638664.1">
    <property type="nucleotide sequence ID" value="XM_062780153.1"/>
</dbReference>
<proteinExistence type="predicted"/>
<dbReference type="Proteomes" id="UP001302676">
    <property type="component" value="Unassembled WGS sequence"/>
</dbReference>
<dbReference type="PANTHER" id="PTHR35392:SF3">
    <property type="entry name" value="ZN(2)-C6 FUNGAL-TYPE DOMAIN-CONTAINING PROTEIN"/>
    <property type="match status" value="1"/>
</dbReference>
<accession>A0AAN6V5J0</accession>
<dbReference type="AlphaFoldDB" id="A0AAN6V5J0"/>
<gene>
    <name evidence="1" type="ORF">C8A04DRAFT_27053</name>
</gene>
<dbReference type="PANTHER" id="PTHR35392">
    <property type="entry name" value="ZN(II)2CYS6 TRANSCRIPTION FACTOR (EUROFUNG)-RELATED-RELATED"/>
    <property type="match status" value="1"/>
</dbReference>
<dbReference type="GeneID" id="87816766"/>
<keyword evidence="2" id="KW-1185">Reference proteome</keyword>
<protein>
    <recommendedName>
        <fullName evidence="3">Zn(2)-C6 fungal-type domain-containing protein</fullName>
    </recommendedName>
</protein>
<dbReference type="EMBL" id="MU853570">
    <property type="protein sequence ID" value="KAK4145293.1"/>
    <property type="molecule type" value="Genomic_DNA"/>
</dbReference>
<dbReference type="GO" id="GO:0000981">
    <property type="term" value="F:DNA-binding transcription factor activity, RNA polymerase II-specific"/>
    <property type="evidence" value="ECO:0007669"/>
    <property type="project" value="InterPro"/>
</dbReference>
<comment type="caution">
    <text evidence="1">The sequence shown here is derived from an EMBL/GenBank/DDBJ whole genome shotgun (WGS) entry which is preliminary data.</text>
</comment>
<dbReference type="Gene3D" id="4.10.240.10">
    <property type="entry name" value="Zn(2)-C6 fungal-type DNA-binding domain"/>
    <property type="match status" value="1"/>
</dbReference>
<dbReference type="InterPro" id="IPR036864">
    <property type="entry name" value="Zn2-C6_fun-type_DNA-bd_sf"/>
</dbReference>
<evidence type="ECO:0000313" key="1">
    <source>
        <dbReference type="EMBL" id="KAK4145293.1"/>
    </source>
</evidence>
<organism evidence="1 2">
    <name type="scientific">Dichotomopilus funicola</name>
    <dbReference type="NCBI Taxonomy" id="1934379"/>
    <lineage>
        <taxon>Eukaryota</taxon>
        <taxon>Fungi</taxon>
        <taxon>Dikarya</taxon>
        <taxon>Ascomycota</taxon>
        <taxon>Pezizomycotina</taxon>
        <taxon>Sordariomycetes</taxon>
        <taxon>Sordariomycetidae</taxon>
        <taxon>Sordariales</taxon>
        <taxon>Chaetomiaceae</taxon>
        <taxon>Dichotomopilus</taxon>
    </lineage>
</organism>
<sequence length="531" mass="59863">MFIDPGLLEPLTSSQAALVAARAADYGVMGNGIPCQVPHPIPTSKSSPIRQTKSTRRAKVLLEDKDPITRVKRDKTGIVQGAFVAFGTNQRIRSAPDENAKALTRMTRARGACPRCRQLKHRCNMPADPLMPCPACARLSSQSILQAPCIRVNLLELNLHRRGSTLNDNLATWMARKAILEVQASNGSNVAITNGVLVPVRKTVSVTQDRGIEFRVSICKFVPESNDVTYWKWEDSEGVERKMKMPPYAICDMTEAARNMHSAIIAGKEEYINGLLDATNPICRRTFEEAFKHIELPGNTLVSNALTFWVATRFIEHPWRVCEGELPPFEPPYETGCPYNGIVPVTPIMDTQIDDIALRALVIPLGQLVLRELDQKIRQRKRENWPDIFLTTFIILNNFGFIFSDVMAYTSRHGLKTPTSSAPSLSKGYYHACKTMLVYFHFACSGSAPLSLEFATPHAPHHLLSLSQKAYIREMKEELRRQGKHITGWKSESMYSAPMYWCLQMLDRDWKPDVEHPEPIDEFTEEDFMTS</sequence>
<dbReference type="GO" id="GO:0008270">
    <property type="term" value="F:zinc ion binding"/>
    <property type="evidence" value="ECO:0007669"/>
    <property type="project" value="InterPro"/>
</dbReference>
<evidence type="ECO:0008006" key="3">
    <source>
        <dbReference type="Google" id="ProtNLM"/>
    </source>
</evidence>
<reference evidence="1" key="1">
    <citation type="journal article" date="2023" name="Mol. Phylogenet. Evol.">
        <title>Genome-scale phylogeny and comparative genomics of the fungal order Sordariales.</title>
        <authorList>
            <person name="Hensen N."/>
            <person name="Bonometti L."/>
            <person name="Westerberg I."/>
            <person name="Brannstrom I.O."/>
            <person name="Guillou S."/>
            <person name="Cros-Aarteil S."/>
            <person name="Calhoun S."/>
            <person name="Haridas S."/>
            <person name="Kuo A."/>
            <person name="Mondo S."/>
            <person name="Pangilinan J."/>
            <person name="Riley R."/>
            <person name="LaButti K."/>
            <person name="Andreopoulos B."/>
            <person name="Lipzen A."/>
            <person name="Chen C."/>
            <person name="Yan M."/>
            <person name="Daum C."/>
            <person name="Ng V."/>
            <person name="Clum A."/>
            <person name="Steindorff A."/>
            <person name="Ohm R.A."/>
            <person name="Martin F."/>
            <person name="Silar P."/>
            <person name="Natvig D.O."/>
            <person name="Lalanne C."/>
            <person name="Gautier V."/>
            <person name="Ament-Velasquez S.L."/>
            <person name="Kruys A."/>
            <person name="Hutchinson M.I."/>
            <person name="Powell A.J."/>
            <person name="Barry K."/>
            <person name="Miller A.N."/>
            <person name="Grigoriev I.V."/>
            <person name="Debuchy R."/>
            <person name="Gladieux P."/>
            <person name="Hiltunen Thoren M."/>
            <person name="Johannesson H."/>
        </authorList>
    </citation>
    <scope>NUCLEOTIDE SEQUENCE</scope>
    <source>
        <strain evidence="1">CBS 141.50</strain>
    </source>
</reference>